<gene>
    <name evidence="8" type="ORF">PCOR1329_LOCUS35159</name>
</gene>
<evidence type="ECO:0000313" key="9">
    <source>
        <dbReference type="Proteomes" id="UP001189429"/>
    </source>
</evidence>
<evidence type="ECO:0000256" key="2">
    <source>
        <dbReference type="ARBA" id="ARBA00022801"/>
    </source>
</evidence>
<accession>A0ABN9T3C5</accession>
<feature type="non-terminal residue" evidence="8">
    <location>
        <position position="1"/>
    </location>
</feature>
<comment type="similarity">
    <text evidence="1 6">Belongs to the glycosyl hydrolase 5 (cellulase A) family.</text>
</comment>
<evidence type="ECO:0000256" key="4">
    <source>
        <dbReference type="ARBA" id="ARBA00023295"/>
    </source>
</evidence>
<dbReference type="InterPro" id="IPR001547">
    <property type="entry name" value="Glyco_hydro_5"/>
</dbReference>
<sequence length="358" mass="39206">GGRSAGCAAVRQALRESAARGPPPVSGRAMPRRAAALLAALAGAAGKFDFRGQFECLAESEQERLPGQARVPMVLVRPLGGLPALRGLVRARGGGLARRAPEAADWCERTVLRQALGRYDGRPDDDVFRDAISRYQVSQGNGELGNPHQKRAVCSVWCDFSDPGNCTAKLRAKHEVKGVNYGGRLVPEYYLQMPGSDKLFAGIRPPEELPRATVSLCDVAQASDARQRLTRFLDLNINQEHFEAMALQGFNTVRLPLGYWELVGLPGNATPNSLSGDRWRHLQYIMPASAYMKWINNVFEYAERYGLKVLLDLHGGPGGQTDRQRLHGLRPGQGHVLLRHPLEQTDRCAGDRADGRGV</sequence>
<dbReference type="Pfam" id="PF00150">
    <property type="entry name" value="Cellulase"/>
    <property type="match status" value="1"/>
</dbReference>
<keyword evidence="4 6" id="KW-0326">Glycosidase</keyword>
<dbReference type="InterPro" id="IPR017853">
    <property type="entry name" value="GH"/>
</dbReference>
<reference evidence="8" key="1">
    <citation type="submission" date="2023-10" db="EMBL/GenBank/DDBJ databases">
        <authorList>
            <person name="Chen Y."/>
            <person name="Shah S."/>
            <person name="Dougan E. K."/>
            <person name="Thang M."/>
            <person name="Chan C."/>
        </authorList>
    </citation>
    <scope>NUCLEOTIDE SEQUENCE [LARGE SCALE GENOMIC DNA]</scope>
</reference>
<dbReference type="SUPFAM" id="SSF51445">
    <property type="entry name" value="(Trans)glycosidases"/>
    <property type="match status" value="1"/>
</dbReference>
<name>A0ABN9T3C5_9DINO</name>
<evidence type="ECO:0000256" key="3">
    <source>
        <dbReference type="ARBA" id="ARBA00023277"/>
    </source>
</evidence>
<keyword evidence="9" id="KW-1185">Reference proteome</keyword>
<organism evidence="8 9">
    <name type="scientific">Prorocentrum cordatum</name>
    <dbReference type="NCBI Taxonomy" id="2364126"/>
    <lineage>
        <taxon>Eukaryota</taxon>
        <taxon>Sar</taxon>
        <taxon>Alveolata</taxon>
        <taxon>Dinophyceae</taxon>
        <taxon>Prorocentrales</taxon>
        <taxon>Prorocentraceae</taxon>
        <taxon>Prorocentrum</taxon>
    </lineage>
</organism>
<evidence type="ECO:0000313" key="8">
    <source>
        <dbReference type="EMBL" id="CAK0839490.1"/>
    </source>
</evidence>
<proteinExistence type="inferred from homology"/>
<dbReference type="PANTHER" id="PTHR31297">
    <property type="entry name" value="GLUCAN ENDO-1,6-BETA-GLUCOSIDASE B"/>
    <property type="match status" value="1"/>
</dbReference>
<dbReference type="EMBL" id="CAUYUJ010014298">
    <property type="protein sequence ID" value="CAK0839490.1"/>
    <property type="molecule type" value="Genomic_DNA"/>
</dbReference>
<dbReference type="InterPro" id="IPR050386">
    <property type="entry name" value="Glycosyl_hydrolase_5"/>
</dbReference>
<evidence type="ECO:0000256" key="1">
    <source>
        <dbReference type="ARBA" id="ARBA00005641"/>
    </source>
</evidence>
<evidence type="ECO:0000259" key="7">
    <source>
        <dbReference type="Pfam" id="PF00150"/>
    </source>
</evidence>
<evidence type="ECO:0000256" key="5">
    <source>
        <dbReference type="ARBA" id="ARBA00023326"/>
    </source>
</evidence>
<dbReference type="PANTHER" id="PTHR31297:SF41">
    <property type="entry name" value="ENDOGLUCANASE, PUTATIVE (AFU_ORTHOLOGUE AFUA_5G01830)-RELATED"/>
    <property type="match status" value="1"/>
</dbReference>
<feature type="domain" description="Glycoside hydrolase family 5" evidence="7">
    <location>
        <begin position="238"/>
        <end position="315"/>
    </location>
</feature>
<keyword evidence="3" id="KW-0119">Carbohydrate metabolism</keyword>
<protein>
    <recommendedName>
        <fullName evidence="7">Glycoside hydrolase family 5 domain-containing protein</fullName>
    </recommendedName>
</protein>
<dbReference type="Proteomes" id="UP001189429">
    <property type="component" value="Unassembled WGS sequence"/>
</dbReference>
<keyword evidence="2 6" id="KW-0378">Hydrolase</keyword>
<comment type="caution">
    <text evidence="8">The sequence shown here is derived from an EMBL/GenBank/DDBJ whole genome shotgun (WGS) entry which is preliminary data.</text>
</comment>
<evidence type="ECO:0000256" key="6">
    <source>
        <dbReference type="RuleBase" id="RU361153"/>
    </source>
</evidence>
<dbReference type="Gene3D" id="3.20.20.80">
    <property type="entry name" value="Glycosidases"/>
    <property type="match status" value="1"/>
</dbReference>
<keyword evidence="5" id="KW-0624">Polysaccharide degradation</keyword>